<evidence type="ECO:0000313" key="2">
    <source>
        <dbReference type="EMBL" id="QTX33854.1"/>
    </source>
</evidence>
<dbReference type="RefSeq" id="WP_274373002.1">
    <property type="nucleotide sequence ID" value="NZ_CP072943.1"/>
</dbReference>
<dbReference type="AlphaFoldDB" id="A0A9Q7AH12"/>
<protein>
    <submittedName>
        <fullName evidence="2">FMN-binding protein</fullName>
    </submittedName>
</protein>
<proteinExistence type="predicted"/>
<dbReference type="Proteomes" id="UP000671879">
    <property type="component" value="Chromosome"/>
</dbReference>
<evidence type="ECO:0000313" key="3">
    <source>
        <dbReference type="Proteomes" id="UP000671879"/>
    </source>
</evidence>
<evidence type="ECO:0000259" key="1">
    <source>
        <dbReference type="SMART" id="SM00900"/>
    </source>
</evidence>
<dbReference type="KEGG" id="aram:KAR29_10795"/>
<dbReference type="EMBL" id="CP072943">
    <property type="protein sequence ID" value="QTX33854.1"/>
    <property type="molecule type" value="Genomic_DNA"/>
</dbReference>
<gene>
    <name evidence="2" type="ORF">KAR29_10795</name>
</gene>
<sequence>MRVTVEGGVVTAIDLLRHENGRGEKAEIVVDRVLAAQSLRVDAVSGATGSSKVILKAIERALKKAP</sequence>
<dbReference type="InterPro" id="IPR007329">
    <property type="entry name" value="FMN-bd"/>
</dbReference>
<dbReference type="SMART" id="SM00900">
    <property type="entry name" value="FMN_bind"/>
    <property type="match status" value="1"/>
</dbReference>
<accession>A0A9Q7AH12</accession>
<dbReference type="Gene3D" id="3.90.1010.20">
    <property type="match status" value="1"/>
</dbReference>
<keyword evidence="3" id="KW-1185">Reference proteome</keyword>
<name>A0A9Q7AH12_9BACT</name>
<feature type="domain" description="FMN-binding" evidence="1">
    <location>
        <begin position="1"/>
        <end position="65"/>
    </location>
</feature>
<dbReference type="Pfam" id="PF04205">
    <property type="entry name" value="FMN_bind"/>
    <property type="match status" value="1"/>
</dbReference>
<organism evidence="2 3">
    <name type="scientific">Aminithiophilus ramosus</name>
    <dbReference type="NCBI Taxonomy" id="3029084"/>
    <lineage>
        <taxon>Bacteria</taxon>
        <taxon>Thermotogati</taxon>
        <taxon>Synergistota</taxon>
        <taxon>Synergistia</taxon>
        <taxon>Synergistales</taxon>
        <taxon>Aminithiophilaceae</taxon>
        <taxon>Aminithiophilus</taxon>
    </lineage>
</organism>
<dbReference type="GO" id="GO:0010181">
    <property type="term" value="F:FMN binding"/>
    <property type="evidence" value="ECO:0007669"/>
    <property type="project" value="InterPro"/>
</dbReference>
<dbReference type="GO" id="GO:0016020">
    <property type="term" value="C:membrane"/>
    <property type="evidence" value="ECO:0007669"/>
    <property type="project" value="InterPro"/>
</dbReference>
<reference evidence="3" key="1">
    <citation type="submission" date="2021-04" db="EMBL/GenBank/DDBJ databases">
        <title>A novel Synergistetes isolate from a pyrite-forming mixed culture.</title>
        <authorList>
            <person name="Bunk B."/>
            <person name="Sproer C."/>
            <person name="Spring S."/>
            <person name="Pester M."/>
        </authorList>
    </citation>
    <scope>NUCLEOTIDE SEQUENCE [LARGE SCALE GENOMIC DNA]</scope>
    <source>
        <strain evidence="3">J.5.4.2-T.3.5.2</strain>
    </source>
</reference>